<dbReference type="RefSeq" id="WP_071327195.1">
    <property type="nucleotide sequence ID" value="NZ_JZDQ02000028.1"/>
</dbReference>
<keyword evidence="4 6" id="KW-1133">Transmembrane helix</keyword>
<dbReference type="STRING" id="1844.UG56_018890"/>
<proteinExistence type="inferred from homology"/>
<dbReference type="Proteomes" id="UP000033772">
    <property type="component" value="Unassembled WGS sequence"/>
</dbReference>
<evidence type="ECO:0000313" key="8">
    <source>
        <dbReference type="Proteomes" id="UP000033772"/>
    </source>
</evidence>
<dbReference type="EMBL" id="JZDQ02000028">
    <property type="protein sequence ID" value="OIJ25138.1"/>
    <property type="molecule type" value="Genomic_DNA"/>
</dbReference>
<keyword evidence="3 6" id="KW-0812">Transmembrane</keyword>
<evidence type="ECO:0000256" key="2">
    <source>
        <dbReference type="ARBA" id="ARBA00009142"/>
    </source>
</evidence>
<evidence type="ECO:0000256" key="4">
    <source>
        <dbReference type="ARBA" id="ARBA00022989"/>
    </source>
</evidence>
<dbReference type="Pfam" id="PF01925">
    <property type="entry name" value="TauE"/>
    <property type="match status" value="1"/>
</dbReference>
<dbReference type="PANTHER" id="PTHR43701">
    <property type="entry name" value="MEMBRANE TRANSPORTER PROTEIN MJ0441-RELATED"/>
    <property type="match status" value="1"/>
</dbReference>
<protein>
    <recommendedName>
        <fullName evidence="6">Probable membrane transporter protein</fullName>
    </recommendedName>
</protein>
<evidence type="ECO:0000256" key="3">
    <source>
        <dbReference type="ARBA" id="ARBA00022692"/>
    </source>
</evidence>
<feature type="transmembrane region" description="Helical" evidence="6">
    <location>
        <begin position="73"/>
        <end position="92"/>
    </location>
</feature>
<dbReference type="GO" id="GO:0005886">
    <property type="term" value="C:plasma membrane"/>
    <property type="evidence" value="ECO:0007669"/>
    <property type="project" value="UniProtKB-SubCell"/>
</dbReference>
<dbReference type="PANTHER" id="PTHR43701:SF2">
    <property type="entry name" value="MEMBRANE TRANSPORTER PROTEIN YJNA-RELATED"/>
    <property type="match status" value="1"/>
</dbReference>
<feature type="transmembrane region" description="Helical" evidence="6">
    <location>
        <begin position="98"/>
        <end position="116"/>
    </location>
</feature>
<comment type="similarity">
    <text evidence="2 6">Belongs to the 4-toluene sulfonate uptake permease (TSUP) (TC 2.A.102) family.</text>
</comment>
<dbReference type="InterPro" id="IPR002781">
    <property type="entry name" value="TM_pro_TauE-like"/>
</dbReference>
<dbReference type="AlphaFoldDB" id="A0A1J4N0U1"/>
<evidence type="ECO:0000256" key="5">
    <source>
        <dbReference type="ARBA" id="ARBA00023136"/>
    </source>
</evidence>
<sequence length="263" mass="26706">MSAELAWLLLAGIGAGLTGSVAGLASLVSYPSLLAAGLPPVVANVTNTVAMFGVTGGTVAGSRRELRGQGRRIAWLALASFLGGAVGAALLLTTPAEAFEAVVPWLVGGGAILLLLRDRIRLWAAALATRRTPRQDPVDQGERRTLARALGWGVIVFVLGIYGGYFGAGVGIIALAVLVLERTEALAVTNAVKNVATGVANGTAAIAYVFFAPVHWPAAVALGIGAVIGGYLGPAIVRVAPERPLRWLVGLAGLGLAVHLATA</sequence>
<dbReference type="InterPro" id="IPR051598">
    <property type="entry name" value="TSUP/Inactive_protease-like"/>
</dbReference>
<accession>A0A1J4N0U1</accession>
<comment type="caution">
    <text evidence="7">The sequence shown here is derived from an EMBL/GenBank/DDBJ whole genome shotgun (WGS) entry which is preliminary data.</text>
</comment>
<evidence type="ECO:0000256" key="1">
    <source>
        <dbReference type="ARBA" id="ARBA00004141"/>
    </source>
</evidence>
<feature type="transmembrane region" description="Helical" evidence="6">
    <location>
        <begin position="150"/>
        <end position="180"/>
    </location>
</feature>
<gene>
    <name evidence="7" type="ORF">UG56_018890</name>
</gene>
<organism evidence="7 8">
    <name type="scientific">Nocardioides luteus</name>
    <dbReference type="NCBI Taxonomy" id="1844"/>
    <lineage>
        <taxon>Bacteria</taxon>
        <taxon>Bacillati</taxon>
        <taxon>Actinomycetota</taxon>
        <taxon>Actinomycetes</taxon>
        <taxon>Propionibacteriales</taxon>
        <taxon>Nocardioidaceae</taxon>
        <taxon>Nocardioides</taxon>
    </lineage>
</organism>
<evidence type="ECO:0000256" key="6">
    <source>
        <dbReference type="RuleBase" id="RU363041"/>
    </source>
</evidence>
<dbReference type="OrthoDB" id="3782574at2"/>
<reference evidence="7" key="1">
    <citation type="submission" date="2016-10" db="EMBL/GenBank/DDBJ databases">
        <title>Draft Genome Sequence of Nocardioides luteus Strain BAFB, an Alkane-Degrading Bacterium Isolated from JP-7 Polluted Soil.</title>
        <authorList>
            <person name="Brown L."/>
            <person name="Ruiz O.N."/>
            <person name="Gunasekera T."/>
        </authorList>
    </citation>
    <scope>NUCLEOTIDE SEQUENCE [LARGE SCALE GENOMIC DNA]</scope>
    <source>
        <strain evidence="7">BAFB</strain>
    </source>
</reference>
<comment type="subcellular location">
    <subcellularLocation>
        <location evidence="6">Cell membrane</location>
        <topology evidence="6">Multi-pass membrane protein</topology>
    </subcellularLocation>
    <subcellularLocation>
        <location evidence="1">Membrane</location>
        <topology evidence="1">Multi-pass membrane protein</topology>
    </subcellularLocation>
</comment>
<feature type="transmembrane region" description="Helical" evidence="6">
    <location>
        <begin position="214"/>
        <end position="233"/>
    </location>
</feature>
<name>A0A1J4N0U1_9ACTN</name>
<feature type="transmembrane region" description="Helical" evidence="6">
    <location>
        <begin position="41"/>
        <end position="61"/>
    </location>
</feature>
<keyword evidence="5 6" id="KW-0472">Membrane</keyword>
<keyword evidence="6" id="KW-1003">Cell membrane</keyword>
<keyword evidence="8" id="KW-1185">Reference proteome</keyword>
<evidence type="ECO:0000313" key="7">
    <source>
        <dbReference type="EMBL" id="OIJ25138.1"/>
    </source>
</evidence>